<reference evidence="2 3" key="1">
    <citation type="journal article" date="2019" name="J. Ind. Microbiol. Biotechnol.">
        <title>Paenibacillus amylolyticus 27C64 has a diverse set of carbohydrate-active enzymes and complete pectin deconstruction system.</title>
        <authorList>
            <person name="Keggi C."/>
            <person name="Doran-Peterson J."/>
        </authorList>
    </citation>
    <scope>NUCLEOTIDE SEQUENCE [LARGE SCALE GENOMIC DNA]</scope>
    <source>
        <strain evidence="2 3">27C64</strain>
    </source>
</reference>
<comment type="caution">
    <text evidence="2">The sequence shown here is derived from an EMBL/GenBank/DDBJ whole genome shotgun (WGS) entry which is preliminary data.</text>
</comment>
<sequence length="114" mass="12815">MTKKVKISLFSILALVVILSGWGYLSLFGNPIKMNDAEEKVRAYLIQQKGYSPEEIIDITGNYSFTSSEAPYGASVTFADQPNDKYHYGLFKGGHIEQYSYTSDNPIHLESPIR</sequence>
<evidence type="ECO:0000313" key="3">
    <source>
        <dbReference type="Proteomes" id="UP000323664"/>
    </source>
</evidence>
<dbReference type="EMBL" id="RIAS01000001">
    <property type="protein sequence ID" value="KAA8782389.1"/>
    <property type="molecule type" value="Genomic_DNA"/>
</dbReference>
<name>A0A5M9WK99_PAEAM</name>
<keyword evidence="1" id="KW-1133">Transmembrane helix</keyword>
<dbReference type="Proteomes" id="UP000323664">
    <property type="component" value="Unassembled WGS sequence"/>
</dbReference>
<dbReference type="InterPro" id="IPR021486">
    <property type="entry name" value="DUF3139"/>
</dbReference>
<protein>
    <submittedName>
        <fullName evidence="2">DUF3139 domain-containing protein</fullName>
    </submittedName>
</protein>
<dbReference type="RefSeq" id="WP_123062332.1">
    <property type="nucleotide sequence ID" value="NZ_RIAS01000001.1"/>
</dbReference>
<dbReference type="OrthoDB" id="2642377at2"/>
<keyword evidence="1" id="KW-0812">Transmembrane</keyword>
<accession>A0A5M9WK99</accession>
<proteinExistence type="predicted"/>
<gene>
    <name evidence="2" type="ORF">EC604_00820</name>
</gene>
<keyword evidence="1" id="KW-0472">Membrane</keyword>
<feature type="transmembrane region" description="Helical" evidence="1">
    <location>
        <begin position="7"/>
        <end position="25"/>
    </location>
</feature>
<organism evidence="2 3">
    <name type="scientific">Paenibacillus amylolyticus</name>
    <dbReference type="NCBI Taxonomy" id="1451"/>
    <lineage>
        <taxon>Bacteria</taxon>
        <taxon>Bacillati</taxon>
        <taxon>Bacillota</taxon>
        <taxon>Bacilli</taxon>
        <taxon>Bacillales</taxon>
        <taxon>Paenibacillaceae</taxon>
        <taxon>Paenibacillus</taxon>
    </lineage>
</organism>
<evidence type="ECO:0000313" key="2">
    <source>
        <dbReference type="EMBL" id="KAA8782389.1"/>
    </source>
</evidence>
<evidence type="ECO:0000256" key="1">
    <source>
        <dbReference type="SAM" id="Phobius"/>
    </source>
</evidence>
<dbReference type="AlphaFoldDB" id="A0A5M9WK99"/>
<dbReference type="Pfam" id="PF11337">
    <property type="entry name" value="DUF3139"/>
    <property type="match status" value="1"/>
</dbReference>